<dbReference type="EMBL" id="CAUYUJ010013236">
    <property type="protein sequence ID" value="CAK0835849.1"/>
    <property type="molecule type" value="Genomic_DNA"/>
</dbReference>
<evidence type="ECO:0000256" key="2">
    <source>
        <dbReference type="ARBA" id="ARBA00022448"/>
    </source>
</evidence>
<proteinExistence type="predicted"/>
<evidence type="ECO:0000256" key="4">
    <source>
        <dbReference type="ARBA" id="ARBA00022989"/>
    </source>
</evidence>
<feature type="transmembrane region" description="Helical" evidence="7">
    <location>
        <begin position="375"/>
        <end position="398"/>
    </location>
</feature>
<feature type="transmembrane region" description="Helical" evidence="7">
    <location>
        <begin position="108"/>
        <end position="134"/>
    </location>
</feature>
<dbReference type="PROSITE" id="PS50267">
    <property type="entry name" value="NA_NEUROTRAN_SYMP_3"/>
    <property type="match status" value="1"/>
</dbReference>
<reference evidence="8" key="1">
    <citation type="submission" date="2023-10" db="EMBL/GenBank/DDBJ databases">
        <authorList>
            <person name="Chen Y."/>
            <person name="Shah S."/>
            <person name="Dougan E. K."/>
            <person name="Thang M."/>
            <person name="Chan C."/>
        </authorList>
    </citation>
    <scope>NUCLEOTIDE SEQUENCE [LARGE SCALE GENOMIC DNA]</scope>
</reference>
<comment type="subcellular location">
    <subcellularLocation>
        <location evidence="1">Membrane</location>
        <topology evidence="1">Multi-pass membrane protein</topology>
    </subcellularLocation>
</comment>
<evidence type="ECO:0000256" key="1">
    <source>
        <dbReference type="ARBA" id="ARBA00004141"/>
    </source>
</evidence>
<feature type="compositionally biased region" description="Basic and acidic residues" evidence="6">
    <location>
        <begin position="262"/>
        <end position="283"/>
    </location>
</feature>
<feature type="transmembrane region" description="Helical" evidence="7">
    <location>
        <begin position="179"/>
        <end position="202"/>
    </location>
</feature>
<dbReference type="Pfam" id="PF00209">
    <property type="entry name" value="SNF"/>
    <property type="match status" value="1"/>
</dbReference>
<sequence length="452" mass="48010">MSGCRCPWHQVPQAFRSIFRSPWGRWASWWGCSGGRGSLPGNPGGTLGQGALLATPDDHLLPVAGHGHLHIAGVLPRAGLQAGGGDGSAAAARAGEPASPRPGSRRGLFADCALVAFCNSAFSLFGGLVVFSVVGNLAATQGKAVEEVAASGEGLAFIVFAQGLGQMGSGVAPSVLSALFFLTLFLLGLDSSFAVVETLQTYLNDWMMSRNPGVKLSVRGNALRLVLLCTALLLIGLPYVTREGYLLLEVPKGGRAELPTPLREEPEMRGQERVGGTEREETRAEGRIALGDPEVADHWVTTYCLTIGVLLEYIMLGYVYTAEQVLQDVEASTGVALPRFFTHQIRYVAPALLTLVVGLLVLSEASSDSMSGYPTSTVCLFGIFPILFALSTALWPAVQFRLRRLLRGSALTPEGLEAARQRARGPGFQTFREEDMIESTPTGSAPLALNRA</sequence>
<protein>
    <recommendedName>
        <fullName evidence="10">Amino acid transporter</fullName>
    </recommendedName>
</protein>
<feature type="region of interest" description="Disordered" evidence="6">
    <location>
        <begin position="258"/>
        <end position="283"/>
    </location>
</feature>
<keyword evidence="4 7" id="KW-1133">Transmembrane helix</keyword>
<keyword evidence="9" id="KW-1185">Reference proteome</keyword>
<feature type="transmembrane region" description="Helical" evidence="7">
    <location>
        <begin position="347"/>
        <end position="363"/>
    </location>
</feature>
<evidence type="ECO:0000256" key="3">
    <source>
        <dbReference type="ARBA" id="ARBA00022692"/>
    </source>
</evidence>
<dbReference type="Proteomes" id="UP001189429">
    <property type="component" value="Unassembled WGS sequence"/>
</dbReference>
<dbReference type="PANTHER" id="PTHR11616">
    <property type="entry name" value="SODIUM/CHLORIDE DEPENDENT TRANSPORTER"/>
    <property type="match status" value="1"/>
</dbReference>
<dbReference type="PANTHER" id="PTHR11616:SF240">
    <property type="entry name" value="BLOATED TUBULES, ISOFORM B-RELATED"/>
    <property type="match status" value="1"/>
</dbReference>
<keyword evidence="5 7" id="KW-0472">Membrane</keyword>
<evidence type="ECO:0000256" key="6">
    <source>
        <dbReference type="SAM" id="MobiDB-lite"/>
    </source>
</evidence>
<dbReference type="SUPFAM" id="SSF161070">
    <property type="entry name" value="SNF-like"/>
    <property type="match status" value="1"/>
</dbReference>
<gene>
    <name evidence="8" type="ORF">PCOR1329_LOCUS32534</name>
</gene>
<evidence type="ECO:0008006" key="10">
    <source>
        <dbReference type="Google" id="ProtNLM"/>
    </source>
</evidence>
<comment type="caution">
    <text evidence="8">The sequence shown here is derived from an EMBL/GenBank/DDBJ whole genome shotgun (WGS) entry which is preliminary data.</text>
</comment>
<evidence type="ECO:0000256" key="7">
    <source>
        <dbReference type="SAM" id="Phobius"/>
    </source>
</evidence>
<dbReference type="PRINTS" id="PR00176">
    <property type="entry name" value="NANEUSMPORT"/>
</dbReference>
<organism evidence="8 9">
    <name type="scientific">Prorocentrum cordatum</name>
    <dbReference type="NCBI Taxonomy" id="2364126"/>
    <lineage>
        <taxon>Eukaryota</taxon>
        <taxon>Sar</taxon>
        <taxon>Alveolata</taxon>
        <taxon>Dinophyceae</taxon>
        <taxon>Prorocentrales</taxon>
        <taxon>Prorocentraceae</taxon>
        <taxon>Prorocentrum</taxon>
    </lineage>
</organism>
<accession>A0ABN9SUC2</accession>
<evidence type="ECO:0000256" key="5">
    <source>
        <dbReference type="ARBA" id="ARBA00023136"/>
    </source>
</evidence>
<evidence type="ECO:0000313" key="9">
    <source>
        <dbReference type="Proteomes" id="UP001189429"/>
    </source>
</evidence>
<keyword evidence="3 7" id="KW-0812">Transmembrane</keyword>
<evidence type="ECO:0000313" key="8">
    <source>
        <dbReference type="EMBL" id="CAK0835849.1"/>
    </source>
</evidence>
<name>A0ABN9SUC2_9DINO</name>
<feature type="transmembrane region" description="Helical" evidence="7">
    <location>
        <begin position="222"/>
        <end position="240"/>
    </location>
</feature>
<dbReference type="InterPro" id="IPR037272">
    <property type="entry name" value="SNS_sf"/>
</dbReference>
<dbReference type="InterPro" id="IPR000175">
    <property type="entry name" value="Na/ntran_symport"/>
</dbReference>
<keyword evidence="2" id="KW-0813">Transport</keyword>